<protein>
    <submittedName>
        <fullName evidence="2">Uncharacterized protein</fullName>
    </submittedName>
</protein>
<keyword evidence="3" id="KW-1185">Reference proteome</keyword>
<comment type="caution">
    <text evidence="2">The sequence shown here is derived from an EMBL/GenBank/DDBJ whole genome shotgun (WGS) entry which is preliminary data.</text>
</comment>
<evidence type="ECO:0000313" key="3">
    <source>
        <dbReference type="Proteomes" id="UP001583193"/>
    </source>
</evidence>
<accession>A0ABR3X1J5</accession>
<sequence>MASPDSQEKAVDREDNSPLSILWAYQMRRENTHLADKMDDLAALVSSTVEAAVAGRNSVEQLHTTAKGLLDDNRALRERIASLEQKNTDVNLRMENLERDNERLHDVLDVMDRKWANRIKEEIAALQDMKKDVLTDVRDMLELQHSAIDLRFGAIDLRIETILDIVKAGHEKRYQAFQNSPISSPTSCVAQGRLPQDLGEDSTVLVPDSMPSNCSVPIAAEQVLEAVTEPSGFSHKDSEMSLFQQKKRTLTDYLSSAEEARMQLPRRKQESIAVEMFLTGLTDKDLKAVLEKRMDDKGWTWEFLREACLQISSQQEAEARNDMVVRLDDIPVDAKQETRDGKGARVKRRKRRCISLVPTDESDL</sequence>
<organism evidence="2 3">
    <name type="scientific">Paecilomyces lecythidis</name>
    <dbReference type="NCBI Taxonomy" id="3004212"/>
    <lineage>
        <taxon>Eukaryota</taxon>
        <taxon>Fungi</taxon>
        <taxon>Dikarya</taxon>
        <taxon>Ascomycota</taxon>
        <taxon>Pezizomycotina</taxon>
        <taxon>Eurotiomycetes</taxon>
        <taxon>Eurotiomycetidae</taxon>
        <taxon>Eurotiales</taxon>
        <taxon>Thermoascaceae</taxon>
        <taxon>Paecilomyces</taxon>
    </lineage>
</organism>
<dbReference type="EMBL" id="JAVDPF010000034">
    <property type="protein sequence ID" value="KAL1869494.1"/>
    <property type="molecule type" value="Genomic_DNA"/>
</dbReference>
<evidence type="ECO:0000256" key="1">
    <source>
        <dbReference type="SAM" id="Coils"/>
    </source>
</evidence>
<gene>
    <name evidence="2" type="ORF">Plec18167_007792</name>
</gene>
<name>A0ABR3X1J5_9EURO</name>
<dbReference type="Proteomes" id="UP001583193">
    <property type="component" value="Unassembled WGS sequence"/>
</dbReference>
<proteinExistence type="predicted"/>
<evidence type="ECO:0000313" key="2">
    <source>
        <dbReference type="EMBL" id="KAL1869494.1"/>
    </source>
</evidence>
<feature type="coiled-coil region" evidence="1">
    <location>
        <begin position="66"/>
        <end position="136"/>
    </location>
</feature>
<reference evidence="2 3" key="1">
    <citation type="journal article" date="2024" name="IMA Fungus">
        <title>IMA Genome - F19 : A genome assembly and annotation guide to empower mycologists, including annotated draft genome sequences of Ceratocystis pirilliformis, Diaporthe australafricana, Fusarium ophioides, Paecilomyces lecythidis, and Sporothrix stenoceras.</title>
        <authorList>
            <person name="Aylward J."/>
            <person name="Wilson A.M."/>
            <person name="Visagie C.M."/>
            <person name="Spraker J."/>
            <person name="Barnes I."/>
            <person name="Buitendag C."/>
            <person name="Ceriani C."/>
            <person name="Del Mar Angel L."/>
            <person name="du Plessis D."/>
            <person name="Fuchs T."/>
            <person name="Gasser K."/>
            <person name="Kramer D."/>
            <person name="Li W."/>
            <person name="Munsamy K."/>
            <person name="Piso A."/>
            <person name="Price J.L."/>
            <person name="Sonnekus B."/>
            <person name="Thomas C."/>
            <person name="van der Nest A."/>
            <person name="van Dijk A."/>
            <person name="van Heerden A."/>
            <person name="van Vuuren N."/>
            <person name="Yilmaz N."/>
            <person name="Duong T.A."/>
            <person name="van der Merwe N.A."/>
            <person name="Wingfield M.J."/>
            <person name="Wingfield B.D."/>
        </authorList>
    </citation>
    <scope>NUCLEOTIDE SEQUENCE [LARGE SCALE GENOMIC DNA]</scope>
    <source>
        <strain evidence="2 3">CMW 18167</strain>
    </source>
</reference>
<keyword evidence="1" id="KW-0175">Coiled coil</keyword>